<reference evidence="1 2" key="1">
    <citation type="submission" date="2024-01" db="EMBL/GenBank/DDBJ databases">
        <title>Genome assemblies of Stephania.</title>
        <authorList>
            <person name="Yang L."/>
        </authorList>
    </citation>
    <scope>NUCLEOTIDE SEQUENCE [LARGE SCALE GENOMIC DNA]</scope>
    <source>
        <strain evidence="1">YNDBR</strain>
        <tissue evidence="1">Leaf</tissue>
    </source>
</reference>
<evidence type="ECO:0000313" key="2">
    <source>
        <dbReference type="Proteomes" id="UP001420932"/>
    </source>
</evidence>
<comment type="caution">
    <text evidence="1">The sequence shown here is derived from an EMBL/GenBank/DDBJ whole genome shotgun (WGS) entry which is preliminary data.</text>
</comment>
<organism evidence="1 2">
    <name type="scientific">Stephania yunnanensis</name>
    <dbReference type="NCBI Taxonomy" id="152371"/>
    <lineage>
        <taxon>Eukaryota</taxon>
        <taxon>Viridiplantae</taxon>
        <taxon>Streptophyta</taxon>
        <taxon>Embryophyta</taxon>
        <taxon>Tracheophyta</taxon>
        <taxon>Spermatophyta</taxon>
        <taxon>Magnoliopsida</taxon>
        <taxon>Ranunculales</taxon>
        <taxon>Menispermaceae</taxon>
        <taxon>Menispermoideae</taxon>
        <taxon>Cissampelideae</taxon>
        <taxon>Stephania</taxon>
    </lineage>
</organism>
<protein>
    <submittedName>
        <fullName evidence="1">Uncharacterized protein</fullName>
    </submittedName>
</protein>
<dbReference type="AlphaFoldDB" id="A0AAP0KYA5"/>
<sequence length="208" mass="23391">MCSSAPDPEMWIIQGTLAWRTPPIQIEARNQNSHQEDRWGDPGEIQCRSNFLFSRGIRVAVPPDNMSCYVDFDPGKRQAFGSKPDFCPNEVLGAHRDLRCAVSQYFAYDSPAFLLLISCCWISSGPVRNTFVNSSRVQMSDEQSPSMADHIENPPLKGWDEHLVVRPQHFAAPAVPHAPVVPERPLVPQYQLLNQRMIPAAQKPQANL</sequence>
<keyword evidence="2" id="KW-1185">Reference proteome</keyword>
<name>A0AAP0KYA5_9MAGN</name>
<dbReference type="EMBL" id="JBBNAF010000003">
    <property type="protein sequence ID" value="KAK9160978.1"/>
    <property type="molecule type" value="Genomic_DNA"/>
</dbReference>
<evidence type="ECO:0000313" key="1">
    <source>
        <dbReference type="EMBL" id="KAK9160978.1"/>
    </source>
</evidence>
<gene>
    <name evidence="1" type="ORF">Syun_007319</name>
</gene>
<dbReference type="Proteomes" id="UP001420932">
    <property type="component" value="Unassembled WGS sequence"/>
</dbReference>
<proteinExistence type="predicted"/>
<accession>A0AAP0KYA5</accession>